<evidence type="ECO:0000313" key="3">
    <source>
        <dbReference type="EMBL" id="ACV21299.1"/>
    </source>
</evidence>
<dbReference type="Gene3D" id="3.40.50.450">
    <property type="match status" value="1"/>
</dbReference>
<sequence>MNICVFCGSNPAIGEPYVTAAREVGQAIGQGGHTLVFGGFEMGLMGEVARAAKAAGARVIGVVPKTLVGAPHRVIFDADELIQTVDLAQRKRVMEDAADGFISLAGAYGTLDELYEVLAMRKAAQGSPAPVALVNTDGFYDPLAAMHAVMLERGFMSQDDFDYARFVPDGAAAVRALERA</sequence>
<dbReference type="Pfam" id="PF03641">
    <property type="entry name" value="Lysine_decarbox"/>
    <property type="match status" value="1"/>
</dbReference>
<dbReference type="SUPFAM" id="SSF102405">
    <property type="entry name" value="MCP/YpsA-like"/>
    <property type="match status" value="1"/>
</dbReference>
<accession>C7N1K7</accession>
<dbReference type="InterPro" id="IPR005269">
    <property type="entry name" value="LOG"/>
</dbReference>
<dbReference type="KEGG" id="shi:Shel_02300"/>
<dbReference type="RefSeq" id="WP_012797410.1">
    <property type="nucleotide sequence ID" value="NC_013165.1"/>
</dbReference>
<comment type="catalytic activity">
    <reaction evidence="2">
        <text>N(6)-(dimethylallyl)adenosine 5'-phosphate + H2O = N(6)-dimethylallyladenine + D-ribose 5-phosphate</text>
        <dbReference type="Rhea" id="RHEA:48560"/>
        <dbReference type="ChEBI" id="CHEBI:15377"/>
        <dbReference type="ChEBI" id="CHEBI:17660"/>
        <dbReference type="ChEBI" id="CHEBI:57526"/>
        <dbReference type="ChEBI" id="CHEBI:78346"/>
        <dbReference type="EC" id="3.2.2.n1"/>
    </reaction>
</comment>
<organism evidence="3 4">
    <name type="scientific">Slackia heliotrinireducens (strain ATCC 29202 / DSM 20476 / NCTC 11029 / RHS 1)</name>
    <name type="common">Peptococcus heliotrinreducens</name>
    <dbReference type="NCBI Taxonomy" id="471855"/>
    <lineage>
        <taxon>Bacteria</taxon>
        <taxon>Bacillati</taxon>
        <taxon>Actinomycetota</taxon>
        <taxon>Coriobacteriia</taxon>
        <taxon>Eggerthellales</taxon>
        <taxon>Eggerthellaceae</taxon>
        <taxon>Slackia</taxon>
    </lineage>
</organism>
<dbReference type="GO" id="GO:0102682">
    <property type="term" value="F:cytokinin riboside 5'-monophosphate phosphoribohydrolase activity"/>
    <property type="evidence" value="ECO:0007669"/>
    <property type="project" value="RHEA"/>
</dbReference>
<comment type="catalytic activity">
    <reaction evidence="2">
        <text>9-ribosyl-trans-zeatin 5'-phosphate + H2O = trans-zeatin + D-ribose 5-phosphate</text>
        <dbReference type="Rhea" id="RHEA:48564"/>
        <dbReference type="ChEBI" id="CHEBI:15377"/>
        <dbReference type="ChEBI" id="CHEBI:16522"/>
        <dbReference type="ChEBI" id="CHEBI:78346"/>
        <dbReference type="ChEBI" id="CHEBI:87947"/>
        <dbReference type="EC" id="3.2.2.n1"/>
    </reaction>
</comment>
<dbReference type="EMBL" id="CP001684">
    <property type="protein sequence ID" value="ACV21299.1"/>
    <property type="molecule type" value="Genomic_DNA"/>
</dbReference>
<dbReference type="eggNOG" id="COG1611">
    <property type="taxonomic scope" value="Bacteria"/>
</dbReference>
<dbReference type="GO" id="GO:0005829">
    <property type="term" value="C:cytosol"/>
    <property type="evidence" value="ECO:0007669"/>
    <property type="project" value="TreeGrafter"/>
</dbReference>
<dbReference type="EC" id="3.2.2.n1" evidence="2"/>
<dbReference type="GO" id="GO:0009691">
    <property type="term" value="P:cytokinin biosynthetic process"/>
    <property type="evidence" value="ECO:0007669"/>
    <property type="project" value="UniProtKB-UniRule"/>
</dbReference>
<dbReference type="PANTHER" id="PTHR31223:SF70">
    <property type="entry name" value="LOG FAMILY PROTEIN YJL055W"/>
    <property type="match status" value="1"/>
</dbReference>
<protein>
    <recommendedName>
        <fullName evidence="2">Cytokinin riboside 5'-monophosphate phosphoribohydrolase</fullName>
        <ecNumber evidence="2">3.2.2.n1</ecNumber>
    </recommendedName>
</protein>
<dbReference type="STRING" id="471855.Shel_02300"/>
<dbReference type="NCBIfam" id="TIGR00730">
    <property type="entry name" value="Rossman fold protein, TIGR00730 family"/>
    <property type="match status" value="1"/>
</dbReference>
<dbReference type="InterPro" id="IPR031100">
    <property type="entry name" value="LOG_fam"/>
</dbReference>
<dbReference type="HOGENOM" id="CLU_058336_4_3_11"/>
<keyword evidence="2" id="KW-0378">Hydrolase</keyword>
<keyword evidence="2" id="KW-0203">Cytokinin biosynthesis</keyword>
<keyword evidence="4" id="KW-1185">Reference proteome</keyword>
<dbReference type="Proteomes" id="UP000002026">
    <property type="component" value="Chromosome"/>
</dbReference>
<reference evidence="3 4" key="1">
    <citation type="journal article" date="2009" name="Stand. Genomic Sci.">
        <title>Complete genome sequence of Slackia heliotrinireducens type strain (RHS 1).</title>
        <authorList>
            <person name="Pukall R."/>
            <person name="Lapidus A."/>
            <person name="Nolan M."/>
            <person name="Copeland A."/>
            <person name="Glavina Del Rio T."/>
            <person name="Lucas S."/>
            <person name="Chen F."/>
            <person name="Tice H."/>
            <person name="Cheng J.F."/>
            <person name="Chertkov O."/>
            <person name="Bruce D."/>
            <person name="Goodwin L."/>
            <person name="Kuske C."/>
            <person name="Brettin T."/>
            <person name="Detter J.C."/>
            <person name="Han C."/>
            <person name="Pitluck S."/>
            <person name="Pati A."/>
            <person name="Mavrommatis K."/>
            <person name="Ivanova N."/>
            <person name="Ovchinnikova G."/>
            <person name="Chen A."/>
            <person name="Palaniappan K."/>
            <person name="Schneider S."/>
            <person name="Rohde M."/>
            <person name="Chain P."/>
            <person name="D'haeseleer P."/>
            <person name="Goker M."/>
            <person name="Bristow J."/>
            <person name="Eisen J.A."/>
            <person name="Markowitz V."/>
            <person name="Kyrpides N.C."/>
            <person name="Klenk H.P."/>
            <person name="Hugenholtz P."/>
        </authorList>
    </citation>
    <scope>NUCLEOTIDE SEQUENCE [LARGE SCALE GENOMIC DNA]</scope>
    <source>
        <strain evidence="4">ATCC 29202 / DSM 20476 / NCTC 11029 / RHS 1</strain>
    </source>
</reference>
<comment type="similarity">
    <text evidence="1 2">Belongs to the LOG family.</text>
</comment>
<evidence type="ECO:0000256" key="1">
    <source>
        <dbReference type="ARBA" id="ARBA00006763"/>
    </source>
</evidence>
<dbReference type="AlphaFoldDB" id="C7N1K7"/>
<name>C7N1K7_SLAHD</name>
<gene>
    <name evidence="3" type="ordered locus">Shel_02300</name>
</gene>
<evidence type="ECO:0000313" key="4">
    <source>
        <dbReference type="Proteomes" id="UP000002026"/>
    </source>
</evidence>
<evidence type="ECO:0000256" key="2">
    <source>
        <dbReference type="RuleBase" id="RU363015"/>
    </source>
</evidence>
<dbReference type="PANTHER" id="PTHR31223">
    <property type="entry name" value="LOG FAMILY PROTEIN YJL055W"/>
    <property type="match status" value="1"/>
</dbReference>
<proteinExistence type="inferred from homology"/>